<keyword evidence="2" id="KW-1185">Reference proteome</keyword>
<dbReference type="Proteomes" id="UP000241365">
    <property type="component" value="Segment"/>
</dbReference>
<evidence type="ECO:0000313" key="1">
    <source>
        <dbReference type="EMBL" id="ANB50424.1"/>
    </source>
</evidence>
<dbReference type="RefSeq" id="YP_010776175.1">
    <property type="nucleotide sequence ID" value="NC_075034.1"/>
</dbReference>
<accession>A0A167R8Q5</accession>
<dbReference type="KEGG" id="vg:80512786"/>
<evidence type="ECO:0000313" key="2">
    <source>
        <dbReference type="Proteomes" id="UP000241365"/>
    </source>
</evidence>
<name>A0A167R8Q5_9VIRU</name>
<dbReference type="EMBL" id="KU877344">
    <property type="protein sequence ID" value="ANB50424.1"/>
    <property type="molecule type" value="Genomic_DNA"/>
</dbReference>
<evidence type="ECO:0008006" key="3">
    <source>
        <dbReference type="Google" id="ProtNLM"/>
    </source>
</evidence>
<protein>
    <recommendedName>
        <fullName evidence="3">DNA-dependent RNA polymerase subunit Rpb9</fullName>
    </recommendedName>
</protein>
<proteinExistence type="predicted"/>
<organism evidence="1 2">
    <name type="scientific">Powai lake megavirus</name>
    <dbReference type="NCBI Taxonomy" id="1842663"/>
    <lineage>
        <taxon>Viruses</taxon>
        <taxon>Varidnaviria</taxon>
        <taxon>Bamfordvirae</taxon>
        <taxon>Nucleocytoviricota</taxon>
        <taxon>Megaviricetes</taxon>
        <taxon>Imitervirales</taxon>
        <taxon>Mimiviridae</taxon>
        <taxon>Megamimivirinae</taxon>
        <taxon>Megavirus</taxon>
        <taxon>Megavirus powaiense</taxon>
    </lineage>
</organism>
<reference evidence="1 2" key="1">
    <citation type="journal article" date="2016" name="Genome Announc.">
        <title>Complete Genome Sequence of a New Megavirus Family Member Isolated from an Inland Water Lake for the First Time in India.</title>
        <authorList>
            <person name="Chatterjee A."/>
            <person name="Ali F."/>
            <person name="Bange D."/>
            <person name="Kondabagil K."/>
        </authorList>
    </citation>
    <scope>NUCLEOTIDE SEQUENCE [LARGE SCALE GENOMIC DNA]</scope>
    <source>
        <strain evidence="1">1</strain>
    </source>
</reference>
<dbReference type="GeneID" id="80512786"/>
<sequence length="194" mass="22563">MFFCEKCRYSFNVTKDVKTKQVGGKINDALNNIFEKFLTNTQIVEKDLNKIKGKDLTDDERFENMTKKDQKKMMSLIKNINKNFFVDEKIKDDAKIGSNKAYFTCKYCDNFRPIEPGTLIYSKNYDTSESSDMENFSQYIHDYTLARTKAYICKNKSCESHTNDSVKEAVMTKNTTDQIVYVCTACSTYWVNAL</sequence>